<comment type="subcellular location">
    <subcellularLocation>
        <location evidence="2">Chromosome</location>
        <location evidence="2">Centromere</location>
    </subcellularLocation>
    <subcellularLocation>
        <location evidence="1">Nucleus</location>
    </subcellularLocation>
</comment>
<accession>A0A8C3U8S9</accession>
<dbReference type="PANTHER" id="PTHR14401:SF6">
    <property type="entry name" value="CENTROMERE PROTEIN K"/>
    <property type="match status" value="1"/>
</dbReference>
<protein>
    <submittedName>
        <fullName evidence="9">Centromere protein K</fullName>
    </submittedName>
</protein>
<sequence length="272" mass="31377">MCAEHLSEITNTAGPVDAKEELLGECCTIWKQMEECQRKLMLLGTETMLPSDAKLSLLMLQWKALTAERRQWQAKNPEIISTNPDVLLELGKEELQKVKNDLEMMLSTVQLKNKNLEEDLKREKQWYEEQKHMLDTITEIEEEANAQVGPPSTESLEIRESNELKNKILKLKAFKKEILSAFVGFLDEHFPLIEEGGNTKNKNSSAESGVELISLKEILENLINKVVATPHEPYLTINESFWPPYIELLLRYGIALRHPQDPNRMRLQPFHK</sequence>
<keyword evidence="4" id="KW-0158">Chromosome</keyword>
<keyword evidence="5 8" id="KW-0175">Coiled coil</keyword>
<reference evidence="9" key="2">
    <citation type="submission" date="2025-08" db="UniProtKB">
        <authorList>
            <consortium name="Ensembl"/>
        </authorList>
    </citation>
    <scope>IDENTIFICATION</scope>
</reference>
<proteinExistence type="inferred from homology"/>
<evidence type="ECO:0000256" key="1">
    <source>
        <dbReference type="ARBA" id="ARBA00004123"/>
    </source>
</evidence>
<name>A0A8C3U8S9_CATUS</name>
<dbReference type="OrthoDB" id="9445768at2759"/>
<dbReference type="CTD" id="64105"/>
<dbReference type="GO" id="GO:0005634">
    <property type="term" value="C:nucleus"/>
    <property type="evidence" value="ECO:0007669"/>
    <property type="project" value="UniProtKB-SubCell"/>
</dbReference>
<reference evidence="9" key="1">
    <citation type="submission" date="2020-10" db="EMBL/GenBank/DDBJ databases">
        <title>Catharus ustulatus (Swainson's thrush) genome, bCatUst1, primary haplotype v2.</title>
        <authorList>
            <person name="Delmore K."/>
            <person name="Vafadar M."/>
            <person name="Formenti G."/>
            <person name="Chow W."/>
            <person name="Pelan S."/>
            <person name="Howe K."/>
            <person name="Rhie A."/>
            <person name="Mountcastle J."/>
            <person name="Haase B."/>
            <person name="Fedrigo O."/>
            <person name="Jarvis E.D."/>
        </authorList>
    </citation>
    <scope>NUCLEOTIDE SEQUENCE [LARGE SCALE GENOMIC DNA]</scope>
</reference>
<evidence type="ECO:0000256" key="7">
    <source>
        <dbReference type="ARBA" id="ARBA00023328"/>
    </source>
</evidence>
<dbReference type="GO" id="GO:0000070">
    <property type="term" value="P:mitotic sister chromatid segregation"/>
    <property type="evidence" value="ECO:0007669"/>
    <property type="project" value="TreeGrafter"/>
</dbReference>
<organism evidence="9 10">
    <name type="scientific">Catharus ustulatus</name>
    <name type="common">Russet-backed thrush</name>
    <name type="synonym">Hylocichla ustulatus</name>
    <dbReference type="NCBI Taxonomy" id="91951"/>
    <lineage>
        <taxon>Eukaryota</taxon>
        <taxon>Metazoa</taxon>
        <taxon>Chordata</taxon>
        <taxon>Craniata</taxon>
        <taxon>Vertebrata</taxon>
        <taxon>Euteleostomi</taxon>
        <taxon>Archelosauria</taxon>
        <taxon>Archosauria</taxon>
        <taxon>Dinosauria</taxon>
        <taxon>Saurischia</taxon>
        <taxon>Theropoda</taxon>
        <taxon>Coelurosauria</taxon>
        <taxon>Aves</taxon>
        <taxon>Neognathae</taxon>
        <taxon>Neoaves</taxon>
        <taxon>Telluraves</taxon>
        <taxon>Australaves</taxon>
        <taxon>Passeriformes</taxon>
        <taxon>Turdidae</taxon>
        <taxon>Catharus</taxon>
    </lineage>
</organism>
<feature type="coiled-coil region" evidence="8">
    <location>
        <begin position="92"/>
        <end position="119"/>
    </location>
</feature>
<dbReference type="Ensembl" id="ENSCUST00005011115.1">
    <property type="protein sequence ID" value="ENSCUSP00005010665.1"/>
    <property type="gene ID" value="ENSCUSG00005006859.1"/>
</dbReference>
<evidence type="ECO:0000256" key="5">
    <source>
        <dbReference type="ARBA" id="ARBA00023054"/>
    </source>
</evidence>
<dbReference type="GeneID" id="117010884"/>
<comment type="similarity">
    <text evidence="3">Belongs to the CENP-K/MCM22 family.</text>
</comment>
<evidence type="ECO:0000313" key="10">
    <source>
        <dbReference type="Proteomes" id="UP000694563"/>
    </source>
</evidence>
<evidence type="ECO:0000256" key="2">
    <source>
        <dbReference type="ARBA" id="ARBA00004584"/>
    </source>
</evidence>
<dbReference type="AlphaFoldDB" id="A0A8C3U8S9"/>
<reference evidence="9" key="3">
    <citation type="submission" date="2025-09" db="UniProtKB">
        <authorList>
            <consortium name="Ensembl"/>
        </authorList>
    </citation>
    <scope>IDENTIFICATION</scope>
</reference>
<evidence type="ECO:0000256" key="3">
    <source>
        <dbReference type="ARBA" id="ARBA00005795"/>
    </source>
</evidence>
<gene>
    <name evidence="9" type="primary">CENPK</name>
</gene>
<evidence type="ECO:0000313" key="9">
    <source>
        <dbReference type="Ensembl" id="ENSCUSP00005010665.1"/>
    </source>
</evidence>
<evidence type="ECO:0000256" key="8">
    <source>
        <dbReference type="SAM" id="Coils"/>
    </source>
</evidence>
<dbReference type="InterPro" id="IPR020993">
    <property type="entry name" value="Centromere_CenpK"/>
</dbReference>
<evidence type="ECO:0000256" key="6">
    <source>
        <dbReference type="ARBA" id="ARBA00023242"/>
    </source>
</evidence>
<evidence type="ECO:0000256" key="4">
    <source>
        <dbReference type="ARBA" id="ARBA00022454"/>
    </source>
</evidence>
<dbReference type="Pfam" id="PF11802">
    <property type="entry name" value="CENP-K"/>
    <property type="match status" value="1"/>
</dbReference>
<dbReference type="GO" id="GO:0000775">
    <property type="term" value="C:chromosome, centromeric region"/>
    <property type="evidence" value="ECO:0007669"/>
    <property type="project" value="UniProtKB-SubCell"/>
</dbReference>
<dbReference type="PANTHER" id="PTHR14401">
    <property type="entry name" value="CENTROMERE PROTEIN K"/>
    <property type="match status" value="1"/>
</dbReference>
<keyword evidence="6" id="KW-0539">Nucleus</keyword>
<dbReference type="Proteomes" id="UP000694563">
    <property type="component" value="Chromosome Z"/>
</dbReference>
<keyword evidence="10" id="KW-1185">Reference proteome</keyword>
<keyword evidence="7" id="KW-0137">Centromere</keyword>
<dbReference type="RefSeq" id="XP_032941830.1">
    <property type="nucleotide sequence ID" value="XM_033085939.1"/>
</dbReference>
<dbReference type="GO" id="GO:0051382">
    <property type="term" value="P:kinetochore assembly"/>
    <property type="evidence" value="ECO:0007669"/>
    <property type="project" value="InterPro"/>
</dbReference>